<keyword evidence="6" id="KW-1185">Reference proteome</keyword>
<dbReference type="PANTHER" id="PTHR35185">
    <property type="entry name" value="SERINE/THREONINE-RICH PROTEIN ADG2-RELATED"/>
    <property type="match status" value="1"/>
</dbReference>
<dbReference type="AlphaFoldDB" id="A0A067MIG6"/>
<feature type="compositionally biased region" description="Low complexity" evidence="2">
    <location>
        <begin position="118"/>
        <end position="129"/>
    </location>
</feature>
<feature type="region of interest" description="Disordered" evidence="2">
    <location>
        <begin position="118"/>
        <end position="169"/>
    </location>
</feature>
<name>A0A067MIG6_BOTB1</name>
<evidence type="ECO:0000313" key="6">
    <source>
        <dbReference type="Proteomes" id="UP000027195"/>
    </source>
</evidence>
<dbReference type="STRING" id="930990.A0A067MIG6"/>
<sequence length="195" mass="18894">MHATALFAALGLAASAQAAITITGPSTSNYWVANSSNKITWTYANGDPTPVSIIVTNPDSTLLYGPFSIAEFVSTSDQSFTVTNVTLKAGSPYVVTFVNSTNPTQVYATGQNFEVKPAGTAPAPTASSGSGSGGAGGSGSGGTGSGASQTGSGTGTAAHPSSTSNASSASFATPGLGVTSALLGLVTVATAALAF</sequence>
<dbReference type="EMBL" id="KL198037">
    <property type="protein sequence ID" value="KDQ14525.1"/>
    <property type="molecule type" value="Genomic_DNA"/>
</dbReference>
<dbReference type="InterPro" id="IPR018466">
    <property type="entry name" value="Kre9/Knh1-like_N"/>
</dbReference>
<feature type="compositionally biased region" description="Gly residues" evidence="2">
    <location>
        <begin position="130"/>
        <end position="145"/>
    </location>
</feature>
<dbReference type="PANTHER" id="PTHR35185:SF1">
    <property type="entry name" value="UPF0619 GPI-ANCHORED MEMBRANE PROTEIN C1322.10"/>
    <property type="match status" value="1"/>
</dbReference>
<keyword evidence="1 3" id="KW-0732">Signal</keyword>
<feature type="signal peptide" evidence="3">
    <location>
        <begin position="1"/>
        <end position="18"/>
    </location>
</feature>
<dbReference type="Proteomes" id="UP000027195">
    <property type="component" value="Unassembled WGS sequence"/>
</dbReference>
<dbReference type="Pfam" id="PF10342">
    <property type="entry name" value="Kre9_KNH"/>
    <property type="match status" value="1"/>
</dbReference>
<evidence type="ECO:0000256" key="2">
    <source>
        <dbReference type="SAM" id="MobiDB-lite"/>
    </source>
</evidence>
<protein>
    <recommendedName>
        <fullName evidence="4">Yeast cell wall synthesis Kre9/Knh1-like N-terminal domain-containing protein</fullName>
    </recommendedName>
</protein>
<feature type="chain" id="PRO_5001641315" description="Yeast cell wall synthesis Kre9/Knh1-like N-terminal domain-containing protein" evidence="3">
    <location>
        <begin position="19"/>
        <end position="195"/>
    </location>
</feature>
<evidence type="ECO:0000259" key="4">
    <source>
        <dbReference type="Pfam" id="PF10342"/>
    </source>
</evidence>
<evidence type="ECO:0000313" key="5">
    <source>
        <dbReference type="EMBL" id="KDQ14525.1"/>
    </source>
</evidence>
<dbReference type="InParanoid" id="A0A067MIG6"/>
<organism evidence="5 6">
    <name type="scientific">Botryobasidium botryosum (strain FD-172 SS1)</name>
    <dbReference type="NCBI Taxonomy" id="930990"/>
    <lineage>
        <taxon>Eukaryota</taxon>
        <taxon>Fungi</taxon>
        <taxon>Dikarya</taxon>
        <taxon>Basidiomycota</taxon>
        <taxon>Agaricomycotina</taxon>
        <taxon>Agaricomycetes</taxon>
        <taxon>Cantharellales</taxon>
        <taxon>Botryobasidiaceae</taxon>
        <taxon>Botryobasidium</taxon>
    </lineage>
</organism>
<proteinExistence type="predicted"/>
<accession>A0A067MIG6</accession>
<gene>
    <name evidence="5" type="ORF">BOTBODRAFT_66118</name>
</gene>
<dbReference type="InterPro" id="IPR052479">
    <property type="entry name" value="GPI-anchor_Adhesion_Reg"/>
</dbReference>
<dbReference type="OrthoDB" id="5420143at2759"/>
<evidence type="ECO:0000256" key="3">
    <source>
        <dbReference type="SAM" id="SignalP"/>
    </source>
</evidence>
<feature type="compositionally biased region" description="Low complexity" evidence="2">
    <location>
        <begin position="146"/>
        <end position="169"/>
    </location>
</feature>
<feature type="domain" description="Yeast cell wall synthesis Kre9/Knh1-like N-terminal" evidence="4">
    <location>
        <begin position="25"/>
        <end position="115"/>
    </location>
</feature>
<reference evidence="6" key="1">
    <citation type="journal article" date="2014" name="Proc. Natl. Acad. Sci. U.S.A.">
        <title>Extensive sampling of basidiomycete genomes demonstrates inadequacy of the white-rot/brown-rot paradigm for wood decay fungi.</title>
        <authorList>
            <person name="Riley R."/>
            <person name="Salamov A.A."/>
            <person name="Brown D.W."/>
            <person name="Nagy L.G."/>
            <person name="Floudas D."/>
            <person name="Held B.W."/>
            <person name="Levasseur A."/>
            <person name="Lombard V."/>
            <person name="Morin E."/>
            <person name="Otillar R."/>
            <person name="Lindquist E.A."/>
            <person name="Sun H."/>
            <person name="LaButti K.M."/>
            <person name="Schmutz J."/>
            <person name="Jabbour D."/>
            <person name="Luo H."/>
            <person name="Baker S.E."/>
            <person name="Pisabarro A.G."/>
            <person name="Walton J.D."/>
            <person name="Blanchette R.A."/>
            <person name="Henrissat B."/>
            <person name="Martin F."/>
            <person name="Cullen D."/>
            <person name="Hibbett D.S."/>
            <person name="Grigoriev I.V."/>
        </authorList>
    </citation>
    <scope>NUCLEOTIDE SEQUENCE [LARGE SCALE GENOMIC DNA]</scope>
    <source>
        <strain evidence="6">FD-172 SS1</strain>
    </source>
</reference>
<dbReference type="HOGENOM" id="CLU_099094_1_0_1"/>
<evidence type="ECO:0000256" key="1">
    <source>
        <dbReference type="ARBA" id="ARBA00022729"/>
    </source>
</evidence>